<dbReference type="InterPro" id="IPR029057">
    <property type="entry name" value="PRTase-like"/>
</dbReference>
<evidence type="ECO:0000313" key="1">
    <source>
        <dbReference type="EMBL" id="KKN96789.1"/>
    </source>
</evidence>
<proteinExistence type="predicted"/>
<organism evidence="1">
    <name type="scientific">marine sediment metagenome</name>
    <dbReference type="NCBI Taxonomy" id="412755"/>
    <lineage>
        <taxon>unclassified sequences</taxon>
        <taxon>metagenomes</taxon>
        <taxon>ecological metagenomes</taxon>
    </lineage>
</organism>
<dbReference type="SUPFAM" id="SSF53271">
    <property type="entry name" value="PRTase-like"/>
    <property type="match status" value="1"/>
</dbReference>
<dbReference type="AlphaFoldDB" id="A0A0F9UYK1"/>
<sequence length="272" mass="30282">MSRDWKNTGLYQEFNQDDADTRVERFIEAAAKLTVEFLEDQDAFWHWDGHKHVAELTSGKLSNFFANCTPIFTHPGIQKDIAHALCEKLVRSVYVGMDKFLGKPAGYHGQPRILTDDRLFKTHPNRWVVGSAMGSIGLAQSIASVLGQGWKAAFADKGGDGMELKRFDLGEAPMVLLCEDVFTTGGTIKSTIMAVEKKHEDVLFVPEVPTIINRNPGYSFQVKQGGPGFHFPALITKVAETWDDVTSLPERMKGCVPIRPKVGWKKLTTAML</sequence>
<protein>
    <recommendedName>
        <fullName evidence="2">Phosphoribosyltransferase domain-containing protein</fullName>
    </recommendedName>
</protein>
<name>A0A0F9UYK1_9ZZZZ</name>
<accession>A0A0F9UYK1</accession>
<comment type="caution">
    <text evidence="1">The sequence shown here is derived from an EMBL/GenBank/DDBJ whole genome shotgun (WGS) entry which is preliminary data.</text>
</comment>
<dbReference type="CDD" id="cd06223">
    <property type="entry name" value="PRTases_typeI"/>
    <property type="match status" value="1"/>
</dbReference>
<dbReference type="Gene3D" id="3.40.50.2020">
    <property type="match status" value="1"/>
</dbReference>
<reference evidence="1" key="1">
    <citation type="journal article" date="2015" name="Nature">
        <title>Complex archaea that bridge the gap between prokaryotes and eukaryotes.</title>
        <authorList>
            <person name="Spang A."/>
            <person name="Saw J.H."/>
            <person name="Jorgensen S.L."/>
            <person name="Zaremba-Niedzwiedzka K."/>
            <person name="Martijn J."/>
            <person name="Lind A.E."/>
            <person name="van Eijk R."/>
            <person name="Schleper C."/>
            <person name="Guy L."/>
            <person name="Ettema T.J."/>
        </authorList>
    </citation>
    <scope>NUCLEOTIDE SEQUENCE</scope>
</reference>
<dbReference type="InterPro" id="IPR000836">
    <property type="entry name" value="PRTase_dom"/>
</dbReference>
<dbReference type="EMBL" id="LAZR01000062">
    <property type="protein sequence ID" value="KKN96789.1"/>
    <property type="molecule type" value="Genomic_DNA"/>
</dbReference>
<gene>
    <name evidence="1" type="ORF">LCGC14_0164330</name>
</gene>
<evidence type="ECO:0008006" key="2">
    <source>
        <dbReference type="Google" id="ProtNLM"/>
    </source>
</evidence>